<evidence type="ECO:0000313" key="3">
    <source>
        <dbReference type="Proteomes" id="UP000632125"/>
    </source>
</evidence>
<keyword evidence="3" id="KW-1185">Reference proteome</keyword>
<accession>A0A927CL03</accession>
<organism evidence="2 3">
    <name type="scientific">Paenibacillus arenilitoris</name>
    <dbReference type="NCBI Taxonomy" id="2772299"/>
    <lineage>
        <taxon>Bacteria</taxon>
        <taxon>Bacillati</taxon>
        <taxon>Bacillota</taxon>
        <taxon>Bacilli</taxon>
        <taxon>Bacillales</taxon>
        <taxon>Paenibacillaceae</taxon>
        <taxon>Paenibacillus</taxon>
    </lineage>
</organism>
<reference evidence="2" key="1">
    <citation type="submission" date="2020-09" db="EMBL/GenBank/DDBJ databases">
        <title>A novel bacterium of genus Paenibacillus, isolated from South China Sea.</title>
        <authorList>
            <person name="Huang H."/>
            <person name="Mo K."/>
            <person name="Hu Y."/>
        </authorList>
    </citation>
    <scope>NUCLEOTIDE SEQUENCE</scope>
    <source>
        <strain evidence="2">IB182493</strain>
    </source>
</reference>
<sequence>MDGGSVRGGANQKHSNITLKTCREGNGLSVQGAQWLKGIVTVQVRGGQPERLVNLALAGGLQLSSIRWTSRGLLEFELSVGDFFELRPYLKQTGCRVHVTKRKGLPFLMVKAERRMFFTGGIALFFAIIFLLSSLVWSVDVQGNVKLTEDQIRQAARQEGLYPMQWSFRLADADVLSKELVKRLPGSSWVGVEKKGTKVIIRVAEQTIPDDAPLQNPRHLVASADAVVTEIIADAGRPVVKKNTKVKKGQTLISGMIGGEENSRIVVATGKVRGLVWYEFDIESPLVQHAKVYTGEKHTKWYAVIGSRALQLTGYGKDPYESSETIAHEEKASWRSWSLPIGRMKETIMETRMEERTLTEDEAKSVGILQAKADLLVKAGPDSVIRKEIVLHEKAENGKVYMKVLFEVEQSIVQEMPLVQMQGD</sequence>
<evidence type="ECO:0000313" key="2">
    <source>
        <dbReference type="EMBL" id="MBD2869484.1"/>
    </source>
</evidence>
<keyword evidence="1" id="KW-0812">Transmembrane</keyword>
<dbReference type="NCBIfam" id="TIGR02876">
    <property type="entry name" value="spore_yqfD"/>
    <property type="match status" value="1"/>
</dbReference>
<dbReference type="InterPro" id="IPR010690">
    <property type="entry name" value="YqfD"/>
</dbReference>
<dbReference type="Proteomes" id="UP000632125">
    <property type="component" value="Unassembled WGS sequence"/>
</dbReference>
<keyword evidence="1" id="KW-0472">Membrane</keyword>
<dbReference type="EMBL" id="JACXIY010000015">
    <property type="protein sequence ID" value="MBD2869484.1"/>
    <property type="molecule type" value="Genomic_DNA"/>
</dbReference>
<dbReference type="AlphaFoldDB" id="A0A927CL03"/>
<keyword evidence="1" id="KW-1133">Transmembrane helix</keyword>
<evidence type="ECO:0000256" key="1">
    <source>
        <dbReference type="SAM" id="Phobius"/>
    </source>
</evidence>
<proteinExistence type="predicted"/>
<protein>
    <submittedName>
        <fullName evidence="2">Sporulation protein YqfD</fullName>
    </submittedName>
</protein>
<comment type="caution">
    <text evidence="2">The sequence shown here is derived from an EMBL/GenBank/DDBJ whole genome shotgun (WGS) entry which is preliminary data.</text>
</comment>
<dbReference type="Pfam" id="PF06898">
    <property type="entry name" value="YqfD"/>
    <property type="match status" value="1"/>
</dbReference>
<gene>
    <name evidence="2" type="primary">yqfD</name>
    <name evidence="2" type="ORF">IDH41_12915</name>
</gene>
<dbReference type="PIRSF" id="PIRSF029895">
    <property type="entry name" value="SpoIV"/>
    <property type="match status" value="1"/>
</dbReference>
<name>A0A927CL03_9BACL</name>
<feature type="transmembrane region" description="Helical" evidence="1">
    <location>
        <begin position="116"/>
        <end position="137"/>
    </location>
</feature>